<evidence type="ECO:0000313" key="2">
    <source>
        <dbReference type="Proteomes" id="UP001054252"/>
    </source>
</evidence>
<evidence type="ECO:0000313" key="1">
    <source>
        <dbReference type="EMBL" id="GKV52625.1"/>
    </source>
</evidence>
<proteinExistence type="predicted"/>
<organism evidence="1 2">
    <name type="scientific">Rubroshorea leprosula</name>
    <dbReference type="NCBI Taxonomy" id="152421"/>
    <lineage>
        <taxon>Eukaryota</taxon>
        <taxon>Viridiplantae</taxon>
        <taxon>Streptophyta</taxon>
        <taxon>Embryophyta</taxon>
        <taxon>Tracheophyta</taxon>
        <taxon>Spermatophyta</taxon>
        <taxon>Magnoliopsida</taxon>
        <taxon>eudicotyledons</taxon>
        <taxon>Gunneridae</taxon>
        <taxon>Pentapetalae</taxon>
        <taxon>rosids</taxon>
        <taxon>malvids</taxon>
        <taxon>Malvales</taxon>
        <taxon>Dipterocarpaceae</taxon>
        <taxon>Rubroshorea</taxon>
    </lineage>
</organism>
<keyword evidence="2" id="KW-1185">Reference proteome</keyword>
<protein>
    <recommendedName>
        <fullName evidence="3">FBD domain-containing protein</fullName>
    </recommendedName>
</protein>
<reference evidence="1 2" key="1">
    <citation type="journal article" date="2021" name="Commun. Biol.">
        <title>The genome of Shorea leprosula (Dipterocarpaceae) highlights the ecological relevance of drought in aseasonal tropical rainforests.</title>
        <authorList>
            <person name="Ng K.K.S."/>
            <person name="Kobayashi M.J."/>
            <person name="Fawcett J.A."/>
            <person name="Hatakeyama M."/>
            <person name="Paape T."/>
            <person name="Ng C.H."/>
            <person name="Ang C.C."/>
            <person name="Tnah L.H."/>
            <person name="Lee C.T."/>
            <person name="Nishiyama T."/>
            <person name="Sese J."/>
            <person name="O'Brien M.J."/>
            <person name="Copetti D."/>
            <person name="Mohd Noor M.I."/>
            <person name="Ong R.C."/>
            <person name="Putra M."/>
            <person name="Sireger I.Z."/>
            <person name="Indrioko S."/>
            <person name="Kosugi Y."/>
            <person name="Izuno A."/>
            <person name="Isagi Y."/>
            <person name="Lee S.L."/>
            <person name="Shimizu K.K."/>
        </authorList>
    </citation>
    <scope>NUCLEOTIDE SEQUENCE [LARGE SCALE GENOMIC DNA]</scope>
    <source>
        <strain evidence="1">214</strain>
    </source>
</reference>
<evidence type="ECO:0008006" key="3">
    <source>
        <dbReference type="Google" id="ProtNLM"/>
    </source>
</evidence>
<gene>
    <name evidence="1" type="ORF">SLEP1_g59199</name>
</gene>
<dbReference type="Proteomes" id="UP001054252">
    <property type="component" value="Unassembled WGS sequence"/>
</dbReference>
<name>A0AAV5MS28_9ROSI</name>
<sequence>MEGLKGFNMEYWEAQGLKFVPQLQKATIEVHFGNGVELVKYLLKHAAALETLNTLCFPGMESSILEQIKEYKSQPTTVLFSSI</sequence>
<accession>A0AAV5MS28</accession>
<dbReference type="AlphaFoldDB" id="A0AAV5MS28"/>
<dbReference type="EMBL" id="BPVZ01000787">
    <property type="protein sequence ID" value="GKV52625.1"/>
    <property type="molecule type" value="Genomic_DNA"/>
</dbReference>
<comment type="caution">
    <text evidence="1">The sequence shown here is derived from an EMBL/GenBank/DDBJ whole genome shotgun (WGS) entry which is preliminary data.</text>
</comment>